<dbReference type="AlphaFoldDB" id="A0A937K2J9"/>
<accession>A0A937K2J9</accession>
<protein>
    <submittedName>
        <fullName evidence="1">Uncharacterized protein</fullName>
    </submittedName>
</protein>
<sequence>MKLEKYLDCENEELVIEGFIDRYNVSEEEAREIFFETKKWLWLANQCINKEGFNLFIDGPLLIIDEMWHTFILYTSVYTKFCKKQFNKFIHHHPTSKREQAERDKLIRENIDANPYEAIIEKQYSLIYDYLGAETLLKWYEAIPQKYTASYIKQIRKY</sequence>
<comment type="caution">
    <text evidence="1">The sequence shown here is derived from an EMBL/GenBank/DDBJ whole genome shotgun (WGS) entry which is preliminary data.</text>
</comment>
<organism evidence="1 2">
    <name type="scientific">Fulvivirga sediminis</name>
    <dbReference type="NCBI Taxonomy" id="2803949"/>
    <lineage>
        <taxon>Bacteria</taxon>
        <taxon>Pseudomonadati</taxon>
        <taxon>Bacteroidota</taxon>
        <taxon>Cytophagia</taxon>
        <taxon>Cytophagales</taxon>
        <taxon>Fulvivirgaceae</taxon>
        <taxon>Fulvivirga</taxon>
    </lineage>
</organism>
<evidence type="ECO:0000313" key="1">
    <source>
        <dbReference type="EMBL" id="MBL3658676.1"/>
    </source>
</evidence>
<proteinExistence type="predicted"/>
<dbReference type="RefSeq" id="WP_202246471.1">
    <property type="nucleotide sequence ID" value="NZ_JAESIY010000015.1"/>
</dbReference>
<dbReference type="EMBL" id="JAESIY010000015">
    <property type="protein sequence ID" value="MBL3658676.1"/>
    <property type="molecule type" value="Genomic_DNA"/>
</dbReference>
<name>A0A937K2J9_9BACT</name>
<gene>
    <name evidence="1" type="ORF">JL102_21170</name>
</gene>
<reference evidence="1" key="1">
    <citation type="submission" date="2021-01" db="EMBL/GenBank/DDBJ databases">
        <title>Fulvivirga kasyanovii gen. nov., sp nov., a novel member of the phylum Bacteroidetes isolated from seawater in a mussel farm.</title>
        <authorList>
            <person name="Zhao L.-H."/>
            <person name="Wang Z.-J."/>
        </authorList>
    </citation>
    <scope>NUCLEOTIDE SEQUENCE</scope>
    <source>
        <strain evidence="1">2943</strain>
    </source>
</reference>
<dbReference type="Proteomes" id="UP000659388">
    <property type="component" value="Unassembled WGS sequence"/>
</dbReference>
<evidence type="ECO:0000313" key="2">
    <source>
        <dbReference type="Proteomes" id="UP000659388"/>
    </source>
</evidence>
<keyword evidence="2" id="KW-1185">Reference proteome</keyword>